<dbReference type="GO" id="GO:0005886">
    <property type="term" value="C:plasma membrane"/>
    <property type="evidence" value="ECO:0007669"/>
    <property type="project" value="UniProtKB-SubCell"/>
</dbReference>
<keyword evidence="7" id="KW-1003">Cell membrane</keyword>
<proteinExistence type="inferred from homology"/>
<comment type="caution">
    <text evidence="14">The sequence shown here is derived from an EMBL/GenBank/DDBJ whole genome shotgun (WGS) entry which is preliminary data.</text>
</comment>
<feature type="transmembrane region" description="Helical" evidence="13">
    <location>
        <begin position="252"/>
        <end position="272"/>
    </location>
</feature>
<dbReference type="PIRSF" id="PIRSF006603">
    <property type="entry name" value="DinF"/>
    <property type="match status" value="1"/>
</dbReference>
<dbReference type="CDD" id="cd13138">
    <property type="entry name" value="MATE_yoeA_like"/>
    <property type="match status" value="1"/>
</dbReference>
<dbReference type="InterPro" id="IPR002528">
    <property type="entry name" value="MATE_fam"/>
</dbReference>
<dbReference type="GO" id="GO:0015297">
    <property type="term" value="F:antiporter activity"/>
    <property type="evidence" value="ECO:0007669"/>
    <property type="project" value="UniProtKB-KW"/>
</dbReference>
<dbReference type="Pfam" id="PF01554">
    <property type="entry name" value="MatE"/>
    <property type="match status" value="2"/>
</dbReference>
<dbReference type="GO" id="GO:0042910">
    <property type="term" value="F:xenobiotic transmembrane transporter activity"/>
    <property type="evidence" value="ECO:0007669"/>
    <property type="project" value="InterPro"/>
</dbReference>
<evidence type="ECO:0000256" key="9">
    <source>
        <dbReference type="ARBA" id="ARBA00022989"/>
    </source>
</evidence>
<keyword evidence="6" id="KW-0050">Antiport</keyword>
<name>A0A923LJL1_9FIRM</name>
<evidence type="ECO:0000256" key="1">
    <source>
        <dbReference type="ARBA" id="ARBA00003408"/>
    </source>
</evidence>
<feature type="transmembrane region" description="Helical" evidence="13">
    <location>
        <begin position="136"/>
        <end position="153"/>
    </location>
</feature>
<keyword evidence="15" id="KW-1185">Reference proteome</keyword>
<organism evidence="14 15">
    <name type="scientific">Mediterraneibacter hominis</name>
    <dbReference type="NCBI Taxonomy" id="2763054"/>
    <lineage>
        <taxon>Bacteria</taxon>
        <taxon>Bacillati</taxon>
        <taxon>Bacillota</taxon>
        <taxon>Clostridia</taxon>
        <taxon>Lachnospirales</taxon>
        <taxon>Lachnospiraceae</taxon>
        <taxon>Mediterraneibacter</taxon>
    </lineage>
</organism>
<feature type="transmembrane region" description="Helical" evidence="13">
    <location>
        <begin position="312"/>
        <end position="332"/>
    </location>
</feature>
<evidence type="ECO:0000256" key="11">
    <source>
        <dbReference type="ARBA" id="ARBA00023136"/>
    </source>
</evidence>
<keyword evidence="8 13" id="KW-0812">Transmembrane</keyword>
<dbReference type="PANTHER" id="PTHR43298:SF2">
    <property type="entry name" value="FMN_FAD EXPORTER YEEO-RELATED"/>
    <property type="match status" value="1"/>
</dbReference>
<dbReference type="NCBIfam" id="TIGR00797">
    <property type="entry name" value="matE"/>
    <property type="match status" value="1"/>
</dbReference>
<feature type="transmembrane region" description="Helical" evidence="13">
    <location>
        <begin position="352"/>
        <end position="373"/>
    </location>
</feature>
<comment type="similarity">
    <text evidence="3">Belongs to the multi antimicrobial extrusion (MATE) (TC 2.A.66.1) family.</text>
</comment>
<feature type="transmembrane region" description="Helical" evidence="13">
    <location>
        <begin position="410"/>
        <end position="429"/>
    </location>
</feature>
<evidence type="ECO:0000256" key="2">
    <source>
        <dbReference type="ARBA" id="ARBA00004651"/>
    </source>
</evidence>
<gene>
    <name evidence="14" type="ORF">H8S37_14085</name>
</gene>
<dbReference type="InterPro" id="IPR048279">
    <property type="entry name" value="MdtK-like"/>
</dbReference>
<dbReference type="AlphaFoldDB" id="A0A923LJL1"/>
<feature type="transmembrane region" description="Helical" evidence="13">
    <location>
        <begin position="160"/>
        <end position="180"/>
    </location>
</feature>
<comment type="subcellular location">
    <subcellularLocation>
        <location evidence="2">Cell membrane</location>
        <topology evidence="2">Multi-pass membrane protein</topology>
    </subcellularLocation>
</comment>
<accession>A0A923LJL1</accession>
<evidence type="ECO:0000256" key="12">
    <source>
        <dbReference type="ARBA" id="ARBA00031636"/>
    </source>
</evidence>
<evidence type="ECO:0000256" key="8">
    <source>
        <dbReference type="ARBA" id="ARBA00022692"/>
    </source>
</evidence>
<keyword evidence="10" id="KW-0406">Ion transport</keyword>
<feature type="transmembrane region" description="Helical" evidence="13">
    <location>
        <begin position="385"/>
        <end position="404"/>
    </location>
</feature>
<dbReference type="InterPro" id="IPR050222">
    <property type="entry name" value="MATE_MdtK"/>
</dbReference>
<dbReference type="RefSeq" id="WP_186876693.1">
    <property type="nucleotide sequence ID" value="NZ_JACOPF010000003.1"/>
</dbReference>
<dbReference type="PANTHER" id="PTHR43298">
    <property type="entry name" value="MULTIDRUG RESISTANCE PROTEIN NORM-RELATED"/>
    <property type="match status" value="1"/>
</dbReference>
<comment type="function">
    <text evidence="1">Multidrug efflux pump.</text>
</comment>
<feature type="transmembrane region" description="Helical" evidence="13">
    <location>
        <begin position="56"/>
        <end position="78"/>
    </location>
</feature>
<keyword evidence="5" id="KW-0813">Transport</keyword>
<dbReference type="Proteomes" id="UP000652477">
    <property type="component" value="Unassembled WGS sequence"/>
</dbReference>
<dbReference type="EMBL" id="JACOPF010000003">
    <property type="protein sequence ID" value="MBC5690043.1"/>
    <property type="molecule type" value="Genomic_DNA"/>
</dbReference>
<feature type="transmembrane region" description="Helical" evidence="13">
    <location>
        <begin position="16"/>
        <end position="36"/>
    </location>
</feature>
<evidence type="ECO:0000256" key="3">
    <source>
        <dbReference type="ARBA" id="ARBA00010199"/>
    </source>
</evidence>
<evidence type="ECO:0000313" key="15">
    <source>
        <dbReference type="Proteomes" id="UP000652477"/>
    </source>
</evidence>
<evidence type="ECO:0000313" key="14">
    <source>
        <dbReference type="EMBL" id="MBC5690043.1"/>
    </source>
</evidence>
<keyword evidence="9 13" id="KW-1133">Transmembrane helix</keyword>
<feature type="transmembrane region" description="Helical" evidence="13">
    <location>
        <begin position="192"/>
        <end position="212"/>
    </location>
</feature>
<evidence type="ECO:0000256" key="6">
    <source>
        <dbReference type="ARBA" id="ARBA00022449"/>
    </source>
</evidence>
<evidence type="ECO:0000256" key="7">
    <source>
        <dbReference type="ARBA" id="ARBA00022475"/>
    </source>
</evidence>
<evidence type="ECO:0000256" key="13">
    <source>
        <dbReference type="SAM" id="Phobius"/>
    </source>
</evidence>
<reference evidence="14" key="1">
    <citation type="submission" date="2020-08" db="EMBL/GenBank/DDBJ databases">
        <title>Genome public.</title>
        <authorList>
            <person name="Liu C."/>
            <person name="Sun Q."/>
        </authorList>
    </citation>
    <scope>NUCLEOTIDE SEQUENCE</scope>
    <source>
        <strain evidence="14">NSJ-55</strain>
    </source>
</reference>
<evidence type="ECO:0000256" key="10">
    <source>
        <dbReference type="ARBA" id="ARBA00023065"/>
    </source>
</evidence>
<dbReference type="GO" id="GO:0006811">
    <property type="term" value="P:monoatomic ion transport"/>
    <property type="evidence" value="ECO:0007669"/>
    <property type="project" value="UniProtKB-KW"/>
</dbReference>
<sequence length="435" mass="47369">MEKKIDFVGGNTGKCFWIMFLPVMAAMFLNMAYNVVDSLWIGNLLGERAYAALTSATPIILILNSMAMGATNGVAILVSQALGAKDEKRTNSVIATSFLLAVFFTVTVTIFLELCLPHILHILNTPEETWQMAEEYLSIYILGYITVYLYCYLTAVLRSFGNAVFQMAAMLVCTVLNAGLDPLFISKMGLKGAAVATVLSQVICLLFMAVYLKGKHIFSLRLGSFDIRIAGETVKKAIPSVFQQSIPAVSTGALTSLVSQVSVTAIAAYGVIGKMEILLFYPAMALNMVLTNIIGQCHGAKRRDRGMTYLKYALKAGAVMLFALSLFVVGFAKQISGLFLKDGAVGKIVAGYFLIVSIGYVLNTVTNCFLGMLNGIGQPAKSMVLMIFYYLIVRIPLAWLFYQLGLRMNGIWTAVLISHITASVAAVWTGTKERK</sequence>
<evidence type="ECO:0000256" key="5">
    <source>
        <dbReference type="ARBA" id="ARBA00022448"/>
    </source>
</evidence>
<evidence type="ECO:0000256" key="4">
    <source>
        <dbReference type="ARBA" id="ARBA00020268"/>
    </source>
</evidence>
<feature type="transmembrane region" description="Helical" evidence="13">
    <location>
        <begin position="278"/>
        <end position="300"/>
    </location>
</feature>
<feature type="transmembrane region" description="Helical" evidence="13">
    <location>
        <begin position="98"/>
        <end position="124"/>
    </location>
</feature>
<protein>
    <recommendedName>
        <fullName evidence="4">Probable multidrug resistance protein NorM</fullName>
    </recommendedName>
    <alternativeName>
        <fullName evidence="12">Multidrug-efflux transporter</fullName>
    </alternativeName>
</protein>
<keyword evidence="11 13" id="KW-0472">Membrane</keyword>